<gene>
    <name evidence="2" type="ORF">PHATRDRAFT_47752</name>
</gene>
<dbReference type="PaxDb" id="2850-Phatr47752"/>
<dbReference type="Proteomes" id="UP000000759">
    <property type="component" value="Chromosome 14"/>
</dbReference>
<evidence type="ECO:0000256" key="1">
    <source>
        <dbReference type="SAM" id="MobiDB-lite"/>
    </source>
</evidence>
<reference evidence="3" key="2">
    <citation type="submission" date="2008-08" db="EMBL/GenBank/DDBJ databases">
        <authorList>
            <consortium name="Diatom Consortium"/>
            <person name="Grigoriev I."/>
            <person name="Grimwood J."/>
            <person name="Kuo A."/>
            <person name="Otillar R.P."/>
            <person name="Salamov A."/>
            <person name="Detter J.C."/>
            <person name="Lindquist E."/>
            <person name="Shapiro H."/>
            <person name="Lucas S."/>
            <person name="Glavina del Rio T."/>
            <person name="Pitluck S."/>
            <person name="Rokhsar D."/>
            <person name="Bowler C."/>
        </authorList>
    </citation>
    <scope>GENOME REANNOTATION</scope>
    <source>
        <strain evidence="3">CCAP 1055/1</strain>
    </source>
</reference>
<organism evidence="2 3">
    <name type="scientific">Phaeodactylum tricornutum (strain CCAP 1055/1)</name>
    <dbReference type="NCBI Taxonomy" id="556484"/>
    <lineage>
        <taxon>Eukaryota</taxon>
        <taxon>Sar</taxon>
        <taxon>Stramenopiles</taxon>
        <taxon>Ochrophyta</taxon>
        <taxon>Bacillariophyta</taxon>
        <taxon>Bacillariophyceae</taxon>
        <taxon>Bacillariophycidae</taxon>
        <taxon>Naviculales</taxon>
        <taxon>Phaeodactylaceae</taxon>
        <taxon>Phaeodactylum</taxon>
    </lineage>
</organism>
<accession>B7G4S4</accession>
<evidence type="ECO:0000313" key="2">
    <source>
        <dbReference type="EMBL" id="EEC46663.1"/>
    </source>
</evidence>
<feature type="region of interest" description="Disordered" evidence="1">
    <location>
        <begin position="429"/>
        <end position="452"/>
    </location>
</feature>
<sequence>MCRGRLSAHIQAHKLLPFGTKPTAACRIMNVAVTNAPLRSLSLSEKEKLEEDDKDSLDTPRIEHEEDDEVRLAMEMALAAAQNPKLSATAIRKLVGETNKQAEIVNEVQKQKEQRKREEREEARKRWMDHKEKAAAWWKGAVSETATQLKDAAAHRAEVLKDQAERRLYADDIKRDETILAMRKKMRVLKKTLKAHRLQGNRVETRHVFKRQRMERKLLQMAEKLSKTQSLLTETNFNVHEYAKAMLRASKKWHKKGTDEELSLEAQLCRNMHQMLTIEKQKAKVKKETREVKKYLQRCKGWLDDKRALCEMHMMTLDATANSMLSLYEDALQRQDKLITKLKDSAEFKDTDLSEVDVSHFDLLPKMAGPGAFLCALRGLPIRDSLHKAKEQMQSTKAAFKSSTDVAKSSKSVKTKHLNSQPELYIETKDDDASISSRLSDPDEPDGVAFGKKSFQDSISEGDEFDFGSDAPWMTTTADLVDVSEEKERSGREQKQLISTQKLPTSAMANFAVSTPETEETIVHFGGERTTNSKGQEESINSGDAIQEISSETAVETQAGAADFSTDTELLQQDTVEKDVVNHEDTANENPAEYLENHLYSNSLVDSLDEVGDTINNISENPMSISDTTFQRETMEEVLSLGISKDPSSLENFYDERKVAIPEAEVEYPEAGDEPINNSDCKH</sequence>
<protein>
    <submittedName>
        <fullName evidence="2">Uncharacterized protein</fullName>
    </submittedName>
</protein>
<dbReference type="InParanoid" id="B7G4S4"/>
<keyword evidence="3" id="KW-1185">Reference proteome</keyword>
<dbReference type="AlphaFoldDB" id="B7G4S4"/>
<dbReference type="EMBL" id="CM000616">
    <property type="protein sequence ID" value="EEC46663.1"/>
    <property type="molecule type" value="Genomic_DNA"/>
</dbReference>
<dbReference type="GeneID" id="7202737"/>
<dbReference type="KEGG" id="pti:PHATRDRAFT_47752"/>
<proteinExistence type="predicted"/>
<reference evidence="2 3" key="1">
    <citation type="journal article" date="2008" name="Nature">
        <title>The Phaeodactylum genome reveals the evolutionary history of diatom genomes.</title>
        <authorList>
            <person name="Bowler C."/>
            <person name="Allen A.E."/>
            <person name="Badger J.H."/>
            <person name="Grimwood J."/>
            <person name="Jabbari K."/>
            <person name="Kuo A."/>
            <person name="Maheswari U."/>
            <person name="Martens C."/>
            <person name="Maumus F."/>
            <person name="Otillar R.P."/>
            <person name="Rayko E."/>
            <person name="Salamov A."/>
            <person name="Vandepoele K."/>
            <person name="Beszteri B."/>
            <person name="Gruber A."/>
            <person name="Heijde M."/>
            <person name="Katinka M."/>
            <person name="Mock T."/>
            <person name="Valentin K."/>
            <person name="Verret F."/>
            <person name="Berges J.A."/>
            <person name="Brownlee C."/>
            <person name="Cadoret J.P."/>
            <person name="Chiovitti A."/>
            <person name="Choi C.J."/>
            <person name="Coesel S."/>
            <person name="De Martino A."/>
            <person name="Detter J.C."/>
            <person name="Durkin C."/>
            <person name="Falciatore A."/>
            <person name="Fournet J."/>
            <person name="Haruta M."/>
            <person name="Huysman M.J."/>
            <person name="Jenkins B.D."/>
            <person name="Jiroutova K."/>
            <person name="Jorgensen R.E."/>
            <person name="Joubert Y."/>
            <person name="Kaplan A."/>
            <person name="Kroger N."/>
            <person name="Kroth P.G."/>
            <person name="La Roche J."/>
            <person name="Lindquist E."/>
            <person name="Lommer M."/>
            <person name="Martin-Jezequel V."/>
            <person name="Lopez P.J."/>
            <person name="Lucas S."/>
            <person name="Mangogna M."/>
            <person name="McGinnis K."/>
            <person name="Medlin L.K."/>
            <person name="Montsant A."/>
            <person name="Oudot-Le Secq M.P."/>
            <person name="Napoli C."/>
            <person name="Obornik M."/>
            <person name="Parker M.S."/>
            <person name="Petit J.L."/>
            <person name="Porcel B.M."/>
            <person name="Poulsen N."/>
            <person name="Robison M."/>
            <person name="Rychlewski L."/>
            <person name="Rynearson T.A."/>
            <person name="Schmutz J."/>
            <person name="Shapiro H."/>
            <person name="Siaut M."/>
            <person name="Stanley M."/>
            <person name="Sussman M.R."/>
            <person name="Taylor A.R."/>
            <person name="Vardi A."/>
            <person name="von Dassow P."/>
            <person name="Vyverman W."/>
            <person name="Willis A."/>
            <person name="Wyrwicz L.S."/>
            <person name="Rokhsar D.S."/>
            <person name="Weissenbach J."/>
            <person name="Armbrust E.V."/>
            <person name="Green B.R."/>
            <person name="Van de Peer Y."/>
            <person name="Grigoriev I.V."/>
        </authorList>
    </citation>
    <scope>NUCLEOTIDE SEQUENCE [LARGE SCALE GENOMIC DNA]</scope>
    <source>
        <strain evidence="2 3">CCAP 1055/1</strain>
    </source>
</reference>
<dbReference type="RefSeq" id="XP_002182123.1">
    <property type="nucleotide sequence ID" value="XM_002182087.1"/>
</dbReference>
<evidence type="ECO:0000313" key="3">
    <source>
        <dbReference type="Proteomes" id="UP000000759"/>
    </source>
</evidence>
<dbReference type="HOGENOM" id="CLU_418887_0_0_1"/>
<dbReference type="OrthoDB" id="48431at2759"/>
<name>B7G4S4_PHATC</name>